<proteinExistence type="inferred from homology"/>
<accession>A0ABX1FLM6</accession>
<dbReference type="SUPFAM" id="SSF53067">
    <property type="entry name" value="Actin-like ATPase domain"/>
    <property type="match status" value="1"/>
</dbReference>
<organism evidence="2 3">
    <name type="scientific">Lentzea indica</name>
    <dbReference type="NCBI Taxonomy" id="2604800"/>
    <lineage>
        <taxon>Bacteria</taxon>
        <taxon>Bacillati</taxon>
        <taxon>Actinomycetota</taxon>
        <taxon>Actinomycetes</taxon>
        <taxon>Pseudonocardiales</taxon>
        <taxon>Pseudonocardiaceae</taxon>
        <taxon>Lentzea</taxon>
    </lineage>
</organism>
<evidence type="ECO:0000313" key="2">
    <source>
        <dbReference type="EMBL" id="NKE59888.1"/>
    </source>
</evidence>
<name>A0ABX1FLM6_9PSEU</name>
<dbReference type="PANTHER" id="PTHR18964:SF173">
    <property type="entry name" value="GLUCOKINASE"/>
    <property type="match status" value="1"/>
</dbReference>
<dbReference type="InterPro" id="IPR000600">
    <property type="entry name" value="ROK"/>
</dbReference>
<dbReference type="Proteomes" id="UP001515943">
    <property type="component" value="Unassembled WGS sequence"/>
</dbReference>
<dbReference type="Pfam" id="PF00480">
    <property type="entry name" value="ROK"/>
    <property type="match status" value="1"/>
</dbReference>
<comment type="caution">
    <text evidence="2">The sequence shown here is derived from an EMBL/GenBank/DDBJ whole genome shotgun (WGS) entry which is preliminary data.</text>
</comment>
<evidence type="ECO:0000313" key="3">
    <source>
        <dbReference type="Proteomes" id="UP001515943"/>
    </source>
</evidence>
<dbReference type="EMBL" id="VSRL01000099">
    <property type="protein sequence ID" value="NKE59888.1"/>
    <property type="molecule type" value="Genomic_DNA"/>
</dbReference>
<evidence type="ECO:0000256" key="1">
    <source>
        <dbReference type="ARBA" id="ARBA00006479"/>
    </source>
</evidence>
<reference evidence="2 3" key="1">
    <citation type="submission" date="2019-08" db="EMBL/GenBank/DDBJ databases">
        <title>Lentzea from Indian Himalayas.</title>
        <authorList>
            <person name="Mandal S."/>
            <person name="Mallick Gupta A."/>
            <person name="Maiti P.K."/>
            <person name="Sarkar J."/>
            <person name="Mandal S."/>
        </authorList>
    </citation>
    <scope>NUCLEOTIDE SEQUENCE [LARGE SCALE GENOMIC DNA]</scope>
    <source>
        <strain evidence="2 3">PSKA42</strain>
    </source>
</reference>
<sequence>MSTGSGGPASTTQLIDLVRDGDRGAIRAMEDAGDAVGRALAQAVTIVNPELVVIGGELVAAGDVLVAPIRRAVQRNAMSWHTSELRVVPGALGDSAGVRGAAALVLADAPERLAVLVAG</sequence>
<keyword evidence="3" id="KW-1185">Reference proteome</keyword>
<protein>
    <submittedName>
        <fullName evidence="2">ROK family protein</fullName>
    </submittedName>
</protein>
<dbReference type="PANTHER" id="PTHR18964">
    <property type="entry name" value="ROK (REPRESSOR, ORF, KINASE) FAMILY"/>
    <property type="match status" value="1"/>
</dbReference>
<comment type="similarity">
    <text evidence="1">Belongs to the ROK (NagC/XylR) family.</text>
</comment>
<gene>
    <name evidence="2" type="ORF">FXN61_25020</name>
</gene>
<dbReference type="Gene3D" id="3.30.420.40">
    <property type="match status" value="1"/>
</dbReference>
<dbReference type="InterPro" id="IPR043129">
    <property type="entry name" value="ATPase_NBD"/>
</dbReference>